<accession>A0A7W5JZJ1</accession>
<organism evidence="1 2">
    <name type="scientific">Halomonas campaniensis</name>
    <dbReference type="NCBI Taxonomy" id="213554"/>
    <lineage>
        <taxon>Bacteria</taxon>
        <taxon>Pseudomonadati</taxon>
        <taxon>Pseudomonadota</taxon>
        <taxon>Gammaproteobacteria</taxon>
        <taxon>Oceanospirillales</taxon>
        <taxon>Halomonadaceae</taxon>
        <taxon>Halomonas</taxon>
    </lineage>
</organism>
<evidence type="ECO:0000313" key="1">
    <source>
        <dbReference type="EMBL" id="MBB3329217.1"/>
    </source>
</evidence>
<dbReference type="AlphaFoldDB" id="A0A7W5JZJ1"/>
<proteinExistence type="predicted"/>
<dbReference type="EMBL" id="JACHZF010000001">
    <property type="protein sequence ID" value="MBB3329217.1"/>
    <property type="molecule type" value="Genomic_DNA"/>
</dbReference>
<protein>
    <submittedName>
        <fullName evidence="1">Uncharacterized protein</fullName>
    </submittedName>
</protein>
<name>A0A7W5JZJ1_9GAMM</name>
<reference evidence="1 2" key="1">
    <citation type="submission" date="2020-08" db="EMBL/GenBank/DDBJ databases">
        <title>Genomic Encyclopedia of Archaeal and Bacterial Type Strains, Phase II (KMG-II): from individual species to whole genera.</title>
        <authorList>
            <person name="Goeker M."/>
        </authorList>
    </citation>
    <scope>NUCLEOTIDE SEQUENCE [LARGE SCALE GENOMIC DNA]</scope>
    <source>
        <strain evidence="1 2">5AG</strain>
    </source>
</reference>
<sequence length="38" mass="4245">MRHLLLLRRDGVAPAVTLKVGGETNAEYWTDGQVRHLA</sequence>
<evidence type="ECO:0000313" key="2">
    <source>
        <dbReference type="Proteomes" id="UP000553442"/>
    </source>
</evidence>
<comment type="caution">
    <text evidence="1">The sequence shown here is derived from an EMBL/GenBank/DDBJ whole genome shotgun (WGS) entry which is preliminary data.</text>
</comment>
<dbReference type="Proteomes" id="UP000553442">
    <property type="component" value="Unassembled WGS sequence"/>
</dbReference>
<gene>
    <name evidence="1" type="ORF">BDK63_000053</name>
</gene>
<keyword evidence="2" id="KW-1185">Reference proteome</keyword>